<dbReference type="RefSeq" id="WP_229954317.1">
    <property type="nucleotide sequence ID" value="NZ_BAAAEM010000002.1"/>
</dbReference>
<gene>
    <name evidence="4" type="ORF">GCM10009096_01230</name>
</gene>
<sequence length="530" mass="57241">MTNSSFGSTTRKWPIGRLLAGFLLFSAAYALANQLPLTHAILYRAAAFDYSSASLAALSFAIQASLLFAAVIWLSRRWFFIALILVTLSAGVNLVYGQIVGDTLDVQKAGWLLTEARQAGEAASEFAGPFALAMGKLLLVLVLLVLARHLLHRPVRQWIRSKRPEGISVAMLVLLALPSLTWSWLGLHPLGAERNVYNYAAALLFADPPPQRAEVTAVPKADPAIRKIIWLVDESVSYDAFDTIIAPQLSGRAAIDFGETAAMGHCSTPSNVALRSGVAVRTVNETTDLRRTASIWGYAAKAGYSTIMIDGQVTGPPQNLLLPPEKALIDRYENAADGLKTDLKIARALNADLKNDGKQFVYALLRGVHFQYRDHYPKGALPPESSTQAQYDKAISYSKQGFFEALLDGVDRSKVAIFYTSDHGQNIADGVTPHCSGQPVPAEFAVPLVALLPPGIEQDYAAAANGGRSLSQLFPTTLSLMGYDAAYAEENYDNILTAPTARYVWFGRGVVPVADGGVIDVQSGESFPAR</sequence>
<dbReference type="Pfam" id="PF00884">
    <property type="entry name" value="Sulfatase"/>
    <property type="match status" value="1"/>
</dbReference>
<keyword evidence="2" id="KW-0812">Transmembrane</keyword>
<dbReference type="PANTHER" id="PTHR30443">
    <property type="entry name" value="INNER MEMBRANE PROTEIN"/>
    <property type="match status" value="1"/>
</dbReference>
<evidence type="ECO:0000313" key="4">
    <source>
        <dbReference type="EMBL" id="GAA0464497.1"/>
    </source>
</evidence>
<comment type="caution">
    <text evidence="4">The sequence shown here is derived from an EMBL/GenBank/DDBJ whole genome shotgun (WGS) entry which is preliminary data.</text>
</comment>
<organism evidence="4 5">
    <name type="scientific">Parasphingorhabdus litoris</name>
    <dbReference type="NCBI Taxonomy" id="394733"/>
    <lineage>
        <taxon>Bacteria</taxon>
        <taxon>Pseudomonadati</taxon>
        <taxon>Pseudomonadota</taxon>
        <taxon>Alphaproteobacteria</taxon>
        <taxon>Sphingomonadales</taxon>
        <taxon>Sphingomonadaceae</taxon>
        <taxon>Parasphingorhabdus</taxon>
    </lineage>
</organism>
<feature type="domain" description="Sulfatase N-terminal" evidence="3">
    <location>
        <begin position="339"/>
        <end position="483"/>
    </location>
</feature>
<accession>A0ABP3JUR1</accession>
<keyword evidence="2" id="KW-1133">Transmembrane helix</keyword>
<name>A0ABP3JUR1_9SPHN</name>
<evidence type="ECO:0000259" key="3">
    <source>
        <dbReference type="Pfam" id="PF00884"/>
    </source>
</evidence>
<feature type="transmembrane region" description="Helical" evidence="2">
    <location>
        <begin position="126"/>
        <end position="146"/>
    </location>
</feature>
<dbReference type="InterPro" id="IPR040423">
    <property type="entry name" value="PEA_transferase"/>
</dbReference>
<protein>
    <recommendedName>
        <fullName evidence="3">Sulfatase N-terminal domain-containing protein</fullName>
    </recommendedName>
</protein>
<dbReference type="Gene3D" id="3.40.720.10">
    <property type="entry name" value="Alkaline Phosphatase, subunit A"/>
    <property type="match status" value="1"/>
</dbReference>
<feature type="transmembrane region" description="Helical" evidence="2">
    <location>
        <begin position="79"/>
        <end position="99"/>
    </location>
</feature>
<reference evidence="5" key="1">
    <citation type="journal article" date="2019" name="Int. J. Syst. Evol. Microbiol.">
        <title>The Global Catalogue of Microorganisms (GCM) 10K type strain sequencing project: providing services to taxonomists for standard genome sequencing and annotation.</title>
        <authorList>
            <consortium name="The Broad Institute Genomics Platform"/>
            <consortium name="The Broad Institute Genome Sequencing Center for Infectious Disease"/>
            <person name="Wu L."/>
            <person name="Ma J."/>
        </authorList>
    </citation>
    <scope>NUCLEOTIDE SEQUENCE [LARGE SCALE GENOMIC DNA]</scope>
    <source>
        <strain evidence="5">JCM 14162</strain>
    </source>
</reference>
<keyword evidence="1" id="KW-0175">Coiled coil</keyword>
<dbReference type="InterPro" id="IPR017850">
    <property type="entry name" value="Alkaline_phosphatase_core_sf"/>
</dbReference>
<keyword evidence="2" id="KW-0472">Membrane</keyword>
<dbReference type="InterPro" id="IPR000917">
    <property type="entry name" value="Sulfatase_N"/>
</dbReference>
<keyword evidence="5" id="KW-1185">Reference proteome</keyword>
<proteinExistence type="predicted"/>
<evidence type="ECO:0000256" key="1">
    <source>
        <dbReference type="SAM" id="Coils"/>
    </source>
</evidence>
<evidence type="ECO:0000256" key="2">
    <source>
        <dbReference type="SAM" id="Phobius"/>
    </source>
</evidence>
<feature type="transmembrane region" description="Helical" evidence="2">
    <location>
        <begin position="56"/>
        <end position="74"/>
    </location>
</feature>
<dbReference type="SUPFAM" id="SSF53649">
    <property type="entry name" value="Alkaline phosphatase-like"/>
    <property type="match status" value="1"/>
</dbReference>
<dbReference type="EMBL" id="BAAAEM010000002">
    <property type="protein sequence ID" value="GAA0464497.1"/>
    <property type="molecule type" value="Genomic_DNA"/>
</dbReference>
<dbReference type="Proteomes" id="UP001500713">
    <property type="component" value="Unassembled WGS sequence"/>
</dbReference>
<dbReference type="PANTHER" id="PTHR30443:SF0">
    <property type="entry name" value="PHOSPHOETHANOLAMINE TRANSFERASE EPTA"/>
    <property type="match status" value="1"/>
</dbReference>
<feature type="transmembrane region" description="Helical" evidence="2">
    <location>
        <begin position="167"/>
        <end position="185"/>
    </location>
</feature>
<feature type="coiled-coil region" evidence="1">
    <location>
        <begin position="329"/>
        <end position="356"/>
    </location>
</feature>
<evidence type="ECO:0000313" key="5">
    <source>
        <dbReference type="Proteomes" id="UP001500713"/>
    </source>
</evidence>